<gene>
    <name evidence="12" type="primary">tmk</name>
    <name evidence="14" type="ORF">BST96_16350</name>
</gene>
<sequence>MSATRGLFITIEGGEGVGKSTNIDFIAQRLEQQGIDFILTREPGGTPLAEDIRQLLLNPREEAVAENTELLLMFAARAQHIAEVIEPALAAGKWVVCDRFTDATFAYQGGGRGIPMTKIADLEQWVQGDLRPDFTLLLDASVEVGMSRASKRGALDRFEQEKKDFFESVRTAYLNMATLNPDRYRVVDASKTLEQVQQSLTQVIDEMIAQGNA</sequence>
<reference evidence="14 15" key="1">
    <citation type="submission" date="2016-11" db="EMBL/GenBank/DDBJ databases">
        <title>Trade-off between light-utilization and light-protection in marine flavobacteria.</title>
        <authorList>
            <person name="Kumagai Y."/>
        </authorList>
    </citation>
    <scope>NUCLEOTIDE SEQUENCE [LARGE SCALE GENOMIC DNA]</scope>
    <source>
        <strain evidence="14 15">NBRC 107125</strain>
    </source>
</reference>
<comment type="function">
    <text evidence="11 12">Phosphorylation of dTMP to form dTDP in both de novo and salvage pathways of dTTP synthesis.</text>
</comment>
<feature type="binding site" evidence="12">
    <location>
        <begin position="13"/>
        <end position="20"/>
    </location>
    <ligand>
        <name>ATP</name>
        <dbReference type="ChEBI" id="CHEBI:30616"/>
    </ligand>
</feature>
<dbReference type="GO" id="GO:0005829">
    <property type="term" value="C:cytosol"/>
    <property type="evidence" value="ECO:0007669"/>
    <property type="project" value="TreeGrafter"/>
</dbReference>
<comment type="similarity">
    <text evidence="1 12">Belongs to the thymidylate kinase family.</text>
</comment>
<dbReference type="Proteomes" id="UP000193450">
    <property type="component" value="Chromosome"/>
</dbReference>
<evidence type="ECO:0000256" key="4">
    <source>
        <dbReference type="ARBA" id="ARBA00022679"/>
    </source>
</evidence>
<comment type="catalytic activity">
    <reaction evidence="10 12">
        <text>dTMP + ATP = dTDP + ADP</text>
        <dbReference type="Rhea" id="RHEA:13517"/>
        <dbReference type="ChEBI" id="CHEBI:30616"/>
        <dbReference type="ChEBI" id="CHEBI:58369"/>
        <dbReference type="ChEBI" id="CHEBI:63528"/>
        <dbReference type="ChEBI" id="CHEBI:456216"/>
        <dbReference type="EC" id="2.7.4.9"/>
    </reaction>
</comment>
<dbReference type="OrthoDB" id="9774907at2"/>
<dbReference type="SUPFAM" id="SSF52540">
    <property type="entry name" value="P-loop containing nucleoside triphosphate hydrolases"/>
    <property type="match status" value="1"/>
</dbReference>
<evidence type="ECO:0000256" key="7">
    <source>
        <dbReference type="ARBA" id="ARBA00022777"/>
    </source>
</evidence>
<dbReference type="GO" id="GO:0004798">
    <property type="term" value="F:dTMP kinase activity"/>
    <property type="evidence" value="ECO:0007669"/>
    <property type="project" value="UniProtKB-UniRule"/>
</dbReference>
<dbReference type="EC" id="2.7.4.9" evidence="2 12"/>
<dbReference type="PANTHER" id="PTHR10344:SF4">
    <property type="entry name" value="UMP-CMP KINASE 2, MITOCHONDRIAL"/>
    <property type="match status" value="1"/>
</dbReference>
<dbReference type="GO" id="GO:0006227">
    <property type="term" value="P:dUDP biosynthetic process"/>
    <property type="evidence" value="ECO:0007669"/>
    <property type="project" value="TreeGrafter"/>
</dbReference>
<evidence type="ECO:0000256" key="3">
    <source>
        <dbReference type="ARBA" id="ARBA00017144"/>
    </source>
</evidence>
<dbReference type="KEGG" id="osg:BST96_16350"/>
<feature type="domain" description="Thymidylate kinase-like" evidence="13">
    <location>
        <begin position="11"/>
        <end position="199"/>
    </location>
</feature>
<accession>A0A1X9NBY6</accession>
<evidence type="ECO:0000256" key="2">
    <source>
        <dbReference type="ARBA" id="ARBA00012980"/>
    </source>
</evidence>
<keyword evidence="15" id="KW-1185">Reference proteome</keyword>
<evidence type="ECO:0000256" key="5">
    <source>
        <dbReference type="ARBA" id="ARBA00022727"/>
    </source>
</evidence>
<name>A0A1X9NBY6_9GAMM</name>
<evidence type="ECO:0000256" key="12">
    <source>
        <dbReference type="HAMAP-Rule" id="MF_00165"/>
    </source>
</evidence>
<keyword evidence="8 12" id="KW-0067">ATP-binding</keyword>
<keyword evidence="7 12" id="KW-0418">Kinase</keyword>
<dbReference type="FunFam" id="3.40.50.300:FF:000225">
    <property type="entry name" value="Thymidylate kinase"/>
    <property type="match status" value="1"/>
</dbReference>
<dbReference type="InterPro" id="IPR027417">
    <property type="entry name" value="P-loop_NTPase"/>
</dbReference>
<dbReference type="Gene3D" id="3.40.50.300">
    <property type="entry name" value="P-loop containing nucleotide triphosphate hydrolases"/>
    <property type="match status" value="1"/>
</dbReference>
<keyword evidence="4 12" id="KW-0808">Transferase</keyword>
<keyword evidence="6 12" id="KW-0547">Nucleotide-binding</keyword>
<dbReference type="NCBIfam" id="TIGR00041">
    <property type="entry name" value="DTMP_kinase"/>
    <property type="match status" value="1"/>
</dbReference>
<dbReference type="InterPro" id="IPR018094">
    <property type="entry name" value="Thymidylate_kinase"/>
</dbReference>
<proteinExistence type="inferred from homology"/>
<protein>
    <recommendedName>
        <fullName evidence="3 12">Thymidylate kinase</fullName>
        <ecNumber evidence="2 12">2.7.4.9</ecNumber>
    </recommendedName>
    <alternativeName>
        <fullName evidence="9 12">dTMP kinase</fullName>
    </alternativeName>
</protein>
<dbReference type="PANTHER" id="PTHR10344">
    <property type="entry name" value="THYMIDYLATE KINASE"/>
    <property type="match status" value="1"/>
</dbReference>
<evidence type="ECO:0000259" key="13">
    <source>
        <dbReference type="Pfam" id="PF02223"/>
    </source>
</evidence>
<dbReference type="GO" id="GO:0006233">
    <property type="term" value="P:dTDP biosynthetic process"/>
    <property type="evidence" value="ECO:0007669"/>
    <property type="project" value="InterPro"/>
</dbReference>
<dbReference type="GO" id="GO:0005524">
    <property type="term" value="F:ATP binding"/>
    <property type="evidence" value="ECO:0007669"/>
    <property type="project" value="UniProtKB-UniRule"/>
</dbReference>
<evidence type="ECO:0000313" key="15">
    <source>
        <dbReference type="Proteomes" id="UP000193450"/>
    </source>
</evidence>
<dbReference type="CDD" id="cd01672">
    <property type="entry name" value="TMPK"/>
    <property type="match status" value="1"/>
</dbReference>
<dbReference type="Pfam" id="PF02223">
    <property type="entry name" value="Thymidylate_kin"/>
    <property type="match status" value="1"/>
</dbReference>
<dbReference type="STRING" id="716816.BST96_16350"/>
<dbReference type="GO" id="GO:0006235">
    <property type="term" value="P:dTTP biosynthetic process"/>
    <property type="evidence" value="ECO:0007669"/>
    <property type="project" value="UniProtKB-UniRule"/>
</dbReference>
<evidence type="ECO:0000256" key="8">
    <source>
        <dbReference type="ARBA" id="ARBA00022840"/>
    </source>
</evidence>
<dbReference type="HAMAP" id="MF_00165">
    <property type="entry name" value="Thymidylate_kinase"/>
    <property type="match status" value="1"/>
</dbReference>
<organism evidence="14 15">
    <name type="scientific">Oceanicoccus sagamiensis</name>
    <dbReference type="NCBI Taxonomy" id="716816"/>
    <lineage>
        <taxon>Bacteria</taxon>
        <taxon>Pseudomonadati</taxon>
        <taxon>Pseudomonadota</taxon>
        <taxon>Gammaproteobacteria</taxon>
        <taxon>Cellvibrionales</taxon>
        <taxon>Spongiibacteraceae</taxon>
        <taxon>Oceanicoccus</taxon>
    </lineage>
</organism>
<evidence type="ECO:0000256" key="11">
    <source>
        <dbReference type="ARBA" id="ARBA00057735"/>
    </source>
</evidence>
<evidence type="ECO:0000256" key="1">
    <source>
        <dbReference type="ARBA" id="ARBA00009776"/>
    </source>
</evidence>
<keyword evidence="5 12" id="KW-0545">Nucleotide biosynthesis</keyword>
<dbReference type="RefSeq" id="WP_085759721.1">
    <property type="nucleotide sequence ID" value="NZ_CP019343.1"/>
</dbReference>
<evidence type="ECO:0000313" key="14">
    <source>
        <dbReference type="EMBL" id="ARN75540.1"/>
    </source>
</evidence>
<evidence type="ECO:0000256" key="6">
    <source>
        <dbReference type="ARBA" id="ARBA00022741"/>
    </source>
</evidence>
<evidence type="ECO:0000256" key="10">
    <source>
        <dbReference type="ARBA" id="ARBA00048743"/>
    </source>
</evidence>
<dbReference type="InterPro" id="IPR039430">
    <property type="entry name" value="Thymidylate_kin-like_dom"/>
</dbReference>
<evidence type="ECO:0000256" key="9">
    <source>
        <dbReference type="ARBA" id="ARBA00029962"/>
    </source>
</evidence>
<dbReference type="AlphaFoldDB" id="A0A1X9NBY6"/>
<dbReference type="EMBL" id="CP019343">
    <property type="protein sequence ID" value="ARN75540.1"/>
    <property type="molecule type" value="Genomic_DNA"/>
</dbReference>